<evidence type="ECO:0000313" key="3">
    <source>
        <dbReference type="Proteomes" id="UP000605086"/>
    </source>
</evidence>
<feature type="domain" description="NAD(P)-binding" evidence="1">
    <location>
        <begin position="19"/>
        <end position="332"/>
    </location>
</feature>
<name>A0ABX2KSJ9_9PROT</name>
<evidence type="ECO:0000259" key="1">
    <source>
        <dbReference type="Pfam" id="PF16363"/>
    </source>
</evidence>
<dbReference type="InterPro" id="IPR050177">
    <property type="entry name" value="Lipid_A_modif_metabolic_enz"/>
</dbReference>
<dbReference type="NCBIfam" id="TIGR02622">
    <property type="entry name" value="CDP_4_6_dhtase"/>
    <property type="match status" value="1"/>
</dbReference>
<dbReference type="Pfam" id="PF16363">
    <property type="entry name" value="GDP_Man_Dehyd"/>
    <property type="match status" value="1"/>
</dbReference>
<keyword evidence="2" id="KW-0456">Lyase</keyword>
<dbReference type="CDD" id="cd05252">
    <property type="entry name" value="CDP_GD_SDR_e"/>
    <property type="match status" value="1"/>
</dbReference>
<dbReference type="InterPro" id="IPR013445">
    <property type="entry name" value="CDP_4_6_deHydtase"/>
</dbReference>
<proteinExistence type="predicted"/>
<evidence type="ECO:0000313" key="2">
    <source>
        <dbReference type="EMBL" id="NUB03730.1"/>
    </source>
</evidence>
<dbReference type="InterPro" id="IPR036291">
    <property type="entry name" value="NAD(P)-bd_dom_sf"/>
</dbReference>
<dbReference type="PANTHER" id="PTHR43245">
    <property type="entry name" value="BIFUNCTIONAL POLYMYXIN RESISTANCE PROTEIN ARNA"/>
    <property type="match status" value="1"/>
</dbReference>
<dbReference type="PANTHER" id="PTHR43245:SF10">
    <property type="entry name" value="SUGAR DEHYDRATASE_EPIMERASE YFNG-RELATED"/>
    <property type="match status" value="1"/>
</dbReference>
<dbReference type="InterPro" id="IPR016040">
    <property type="entry name" value="NAD(P)-bd_dom"/>
</dbReference>
<dbReference type="SUPFAM" id="SSF51735">
    <property type="entry name" value="NAD(P)-binding Rossmann-fold domains"/>
    <property type="match status" value="1"/>
</dbReference>
<dbReference type="GO" id="GO:0047733">
    <property type="term" value="F:CDP-glucose 4,6-dehydratase activity"/>
    <property type="evidence" value="ECO:0007669"/>
    <property type="project" value="UniProtKB-EC"/>
</dbReference>
<accession>A0ABX2KSJ9</accession>
<keyword evidence="3" id="KW-1185">Reference proteome</keyword>
<dbReference type="EMBL" id="WHOS01000072">
    <property type="protein sequence ID" value="NUB03730.1"/>
    <property type="molecule type" value="Genomic_DNA"/>
</dbReference>
<organism evidence="2 3">
    <name type="scientific">Azospirillum melinis</name>
    <dbReference type="NCBI Taxonomy" id="328839"/>
    <lineage>
        <taxon>Bacteria</taxon>
        <taxon>Pseudomonadati</taxon>
        <taxon>Pseudomonadota</taxon>
        <taxon>Alphaproteobacteria</taxon>
        <taxon>Rhodospirillales</taxon>
        <taxon>Azospirillaceae</taxon>
        <taxon>Azospirillum</taxon>
    </lineage>
</organism>
<dbReference type="Gene3D" id="3.40.50.720">
    <property type="entry name" value="NAD(P)-binding Rossmann-like Domain"/>
    <property type="match status" value="1"/>
</dbReference>
<protein>
    <submittedName>
        <fullName evidence="2">CDP-glucose 4,6-dehydratase</fullName>
        <ecNumber evidence="2">4.2.1.45</ecNumber>
    </submittedName>
</protein>
<dbReference type="EC" id="4.2.1.45" evidence="2"/>
<dbReference type="Gene3D" id="3.90.25.10">
    <property type="entry name" value="UDP-galactose 4-epimerase, domain 1"/>
    <property type="match status" value="1"/>
</dbReference>
<comment type="caution">
    <text evidence="2">The sequence shown here is derived from an EMBL/GenBank/DDBJ whole genome shotgun (WGS) entry which is preliminary data.</text>
</comment>
<gene>
    <name evidence="2" type="primary">rfbG</name>
    <name evidence="2" type="ORF">GBZ48_31435</name>
</gene>
<dbReference type="Proteomes" id="UP000605086">
    <property type="component" value="Unassembled WGS sequence"/>
</dbReference>
<reference evidence="2 3" key="1">
    <citation type="submission" date="2019-10" db="EMBL/GenBank/DDBJ databases">
        <title>Genome sequence of Azospirillum melinis.</title>
        <authorList>
            <person name="Ambrosini A."/>
            <person name="Sant'Anna F.H."/>
            <person name="Cassan F.D."/>
            <person name="Souza E.M."/>
            <person name="Passaglia L.M.P."/>
        </authorList>
    </citation>
    <scope>NUCLEOTIDE SEQUENCE [LARGE SCALE GENOMIC DNA]</scope>
    <source>
        <strain evidence="2 3">TMCY0552</strain>
    </source>
</reference>
<sequence>MSANMSVNASFWSGKSVFLTGHTGFKGSWLGFWLSAMGARVTGYALEPPTSPSLFEASGLGERLHRSEIADIRDRGRLEAALSAARPDILIHMAAQPLVLRSYRDPVETYATNVMGTVHLLDAVRRVDSVRVVVNVTSDKCYENREWVWGYRETEPMGGRDPYSNSKGCAELVTAAFRQSFFPPGESPVALVSGRAGNVVGGGDWAEDRLVPDLIRAFLDGRPAVVRNRHSTRPWQHVLDPLHGYLMLAEAAWAEPATHAEGWNFGPAEGSARPVHWVADRLAALWGDGAAWIDNSGPAGPHENRFLALDCAKARQRLGWAPRWDLAETLARTVEWYRAYGRGGDIPALMSAQLLAYNEARPVA</sequence>